<feature type="DNA-binding region" description="H-T-H motif" evidence="4">
    <location>
        <begin position="27"/>
        <end position="46"/>
    </location>
</feature>
<keyword evidence="7" id="KW-1185">Reference proteome</keyword>
<gene>
    <name evidence="6" type="ORF">ACFO3F_11705</name>
</gene>
<dbReference type="EMBL" id="JBHSGF010000008">
    <property type="protein sequence ID" value="MFC4555914.1"/>
    <property type="molecule type" value="Genomic_DNA"/>
</dbReference>
<proteinExistence type="predicted"/>
<evidence type="ECO:0000313" key="6">
    <source>
        <dbReference type="EMBL" id="MFC4555914.1"/>
    </source>
</evidence>
<feature type="domain" description="HTH tetR-type" evidence="5">
    <location>
        <begin position="4"/>
        <end position="64"/>
    </location>
</feature>
<evidence type="ECO:0000256" key="1">
    <source>
        <dbReference type="ARBA" id="ARBA00023015"/>
    </source>
</evidence>
<dbReference type="PANTHER" id="PTHR30055:SF234">
    <property type="entry name" value="HTH-TYPE TRANSCRIPTIONAL REGULATOR BETI"/>
    <property type="match status" value="1"/>
</dbReference>
<evidence type="ECO:0000256" key="3">
    <source>
        <dbReference type="ARBA" id="ARBA00023163"/>
    </source>
</evidence>
<keyword evidence="3" id="KW-0804">Transcription</keyword>
<dbReference type="RefSeq" id="WP_164471331.1">
    <property type="nucleotide sequence ID" value="NZ_CP033325.1"/>
</dbReference>
<reference evidence="7" key="1">
    <citation type="journal article" date="2019" name="Int. J. Syst. Evol. Microbiol.">
        <title>The Global Catalogue of Microorganisms (GCM) 10K type strain sequencing project: providing services to taxonomists for standard genome sequencing and annotation.</title>
        <authorList>
            <consortium name="The Broad Institute Genomics Platform"/>
            <consortium name="The Broad Institute Genome Sequencing Center for Infectious Disease"/>
            <person name="Wu L."/>
            <person name="Ma J."/>
        </authorList>
    </citation>
    <scope>NUCLEOTIDE SEQUENCE [LARGE SCALE GENOMIC DNA]</scope>
    <source>
        <strain evidence="7">JCM 3369</strain>
    </source>
</reference>
<dbReference type="InterPro" id="IPR036271">
    <property type="entry name" value="Tet_transcr_reg_TetR-rel_C_sf"/>
</dbReference>
<dbReference type="SUPFAM" id="SSF46689">
    <property type="entry name" value="Homeodomain-like"/>
    <property type="match status" value="1"/>
</dbReference>
<organism evidence="6 7">
    <name type="scientific">Georgenia faecalis</name>
    <dbReference type="NCBI Taxonomy" id="2483799"/>
    <lineage>
        <taxon>Bacteria</taxon>
        <taxon>Bacillati</taxon>
        <taxon>Actinomycetota</taxon>
        <taxon>Actinomycetes</taxon>
        <taxon>Micrococcales</taxon>
        <taxon>Bogoriellaceae</taxon>
        <taxon>Georgenia</taxon>
    </lineage>
</organism>
<evidence type="ECO:0000313" key="7">
    <source>
        <dbReference type="Proteomes" id="UP001595955"/>
    </source>
</evidence>
<sequence>MPTTQTRRAMLGAAAEEFLVHGYAGSSLAVIAARLGLTKGALAHHFPTKDALAAGLMTILRQTLADQEAAARRAYPDSGARAVVALVLGMAARGVEDPRVAASVVLLSDRSAPSYEIADVIADWVARIQGLIEQGRELGEVGGRLSAHEVAEHILVTAVGSAFLGSRIYFTDRDRKRLRFMRVTLTAVGVTDADDVVDGVLATRANGMLTELPPSMGLSAPS</sequence>
<dbReference type="PANTHER" id="PTHR30055">
    <property type="entry name" value="HTH-TYPE TRANSCRIPTIONAL REGULATOR RUTR"/>
    <property type="match status" value="1"/>
</dbReference>
<dbReference type="Proteomes" id="UP001595955">
    <property type="component" value="Unassembled WGS sequence"/>
</dbReference>
<evidence type="ECO:0000259" key="5">
    <source>
        <dbReference type="PROSITE" id="PS50977"/>
    </source>
</evidence>
<accession>A0ABV9DAZ5</accession>
<evidence type="ECO:0000256" key="2">
    <source>
        <dbReference type="ARBA" id="ARBA00023125"/>
    </source>
</evidence>
<comment type="caution">
    <text evidence="6">The sequence shown here is derived from an EMBL/GenBank/DDBJ whole genome shotgun (WGS) entry which is preliminary data.</text>
</comment>
<evidence type="ECO:0000256" key="4">
    <source>
        <dbReference type="PROSITE-ProRule" id="PRU00335"/>
    </source>
</evidence>
<dbReference type="PROSITE" id="PS50977">
    <property type="entry name" value="HTH_TETR_2"/>
    <property type="match status" value="1"/>
</dbReference>
<name>A0ABV9DAZ5_9MICO</name>
<dbReference type="InterPro" id="IPR050109">
    <property type="entry name" value="HTH-type_TetR-like_transc_reg"/>
</dbReference>
<dbReference type="PRINTS" id="PR00455">
    <property type="entry name" value="HTHTETR"/>
</dbReference>
<keyword evidence="2 4" id="KW-0238">DNA-binding</keyword>
<dbReference type="Gene3D" id="1.10.357.10">
    <property type="entry name" value="Tetracycline Repressor, domain 2"/>
    <property type="match status" value="1"/>
</dbReference>
<protein>
    <submittedName>
        <fullName evidence="6">TetR family transcriptional regulator</fullName>
    </submittedName>
</protein>
<dbReference type="InterPro" id="IPR009057">
    <property type="entry name" value="Homeodomain-like_sf"/>
</dbReference>
<dbReference type="SUPFAM" id="SSF48498">
    <property type="entry name" value="Tetracyclin repressor-like, C-terminal domain"/>
    <property type="match status" value="1"/>
</dbReference>
<dbReference type="Pfam" id="PF00440">
    <property type="entry name" value="TetR_N"/>
    <property type="match status" value="1"/>
</dbReference>
<dbReference type="InterPro" id="IPR001647">
    <property type="entry name" value="HTH_TetR"/>
</dbReference>
<keyword evidence="1" id="KW-0805">Transcription regulation</keyword>